<comment type="caution">
    <text evidence="2">The sequence shown here is derived from an EMBL/GenBank/DDBJ whole genome shotgun (WGS) entry which is preliminary data.</text>
</comment>
<feature type="non-terminal residue" evidence="2">
    <location>
        <position position="1"/>
    </location>
</feature>
<feature type="non-terminal residue" evidence="2">
    <location>
        <position position="114"/>
    </location>
</feature>
<evidence type="ECO:0000313" key="2">
    <source>
        <dbReference type="EMBL" id="KAH9301708.1"/>
    </source>
</evidence>
<sequence>TQLRLNSLHSLTANIAASNFSEPRHEKGDLRDKEGMNWPKKSRTDKKSAYEQNIALKGTRLVQKFGLIVGFNLGQAGRKAAQSIQGGCRCADLNRASQNDQKGKGSQKNTHPLQ</sequence>
<dbReference type="Proteomes" id="UP000824469">
    <property type="component" value="Unassembled WGS sequence"/>
</dbReference>
<evidence type="ECO:0000256" key="1">
    <source>
        <dbReference type="SAM" id="MobiDB-lite"/>
    </source>
</evidence>
<protein>
    <submittedName>
        <fullName evidence="2">Uncharacterized protein</fullName>
    </submittedName>
</protein>
<keyword evidence="3" id="KW-1185">Reference proteome</keyword>
<accession>A0AA38CN07</accession>
<dbReference type="EMBL" id="JAHRHJ020000009">
    <property type="protein sequence ID" value="KAH9301708.1"/>
    <property type="molecule type" value="Genomic_DNA"/>
</dbReference>
<feature type="region of interest" description="Disordered" evidence="1">
    <location>
        <begin position="19"/>
        <end position="47"/>
    </location>
</feature>
<gene>
    <name evidence="2" type="ORF">KI387_013291</name>
</gene>
<proteinExistence type="predicted"/>
<organism evidence="2 3">
    <name type="scientific">Taxus chinensis</name>
    <name type="common">Chinese yew</name>
    <name type="synonym">Taxus wallichiana var. chinensis</name>
    <dbReference type="NCBI Taxonomy" id="29808"/>
    <lineage>
        <taxon>Eukaryota</taxon>
        <taxon>Viridiplantae</taxon>
        <taxon>Streptophyta</taxon>
        <taxon>Embryophyta</taxon>
        <taxon>Tracheophyta</taxon>
        <taxon>Spermatophyta</taxon>
        <taxon>Pinopsida</taxon>
        <taxon>Pinidae</taxon>
        <taxon>Conifers II</taxon>
        <taxon>Cupressales</taxon>
        <taxon>Taxaceae</taxon>
        <taxon>Taxus</taxon>
    </lineage>
</organism>
<reference evidence="2 3" key="1">
    <citation type="journal article" date="2021" name="Nat. Plants">
        <title>The Taxus genome provides insights into paclitaxel biosynthesis.</title>
        <authorList>
            <person name="Xiong X."/>
            <person name="Gou J."/>
            <person name="Liao Q."/>
            <person name="Li Y."/>
            <person name="Zhou Q."/>
            <person name="Bi G."/>
            <person name="Li C."/>
            <person name="Du R."/>
            <person name="Wang X."/>
            <person name="Sun T."/>
            <person name="Guo L."/>
            <person name="Liang H."/>
            <person name="Lu P."/>
            <person name="Wu Y."/>
            <person name="Zhang Z."/>
            <person name="Ro D.K."/>
            <person name="Shang Y."/>
            <person name="Huang S."/>
            <person name="Yan J."/>
        </authorList>
    </citation>
    <scope>NUCLEOTIDE SEQUENCE [LARGE SCALE GENOMIC DNA]</scope>
    <source>
        <strain evidence="2">Ta-2019</strain>
    </source>
</reference>
<dbReference type="AlphaFoldDB" id="A0AA38CN07"/>
<feature type="compositionally biased region" description="Basic and acidic residues" evidence="1">
    <location>
        <begin position="22"/>
        <end position="35"/>
    </location>
</feature>
<name>A0AA38CN07_TAXCH</name>
<evidence type="ECO:0000313" key="3">
    <source>
        <dbReference type="Proteomes" id="UP000824469"/>
    </source>
</evidence>